<feature type="region of interest" description="Disordered" evidence="1">
    <location>
        <begin position="1"/>
        <end position="21"/>
    </location>
</feature>
<feature type="compositionally biased region" description="Low complexity" evidence="1">
    <location>
        <begin position="10"/>
        <end position="21"/>
    </location>
</feature>
<name>A0A4C1XIZ8_EUMVA</name>
<reference evidence="2 3" key="1">
    <citation type="journal article" date="2019" name="Commun. Biol.">
        <title>The bagworm genome reveals a unique fibroin gene that provides high tensile strength.</title>
        <authorList>
            <person name="Kono N."/>
            <person name="Nakamura H."/>
            <person name="Ohtoshi R."/>
            <person name="Tomita M."/>
            <person name="Numata K."/>
            <person name="Arakawa K."/>
        </authorList>
    </citation>
    <scope>NUCLEOTIDE SEQUENCE [LARGE SCALE GENOMIC DNA]</scope>
</reference>
<dbReference type="EMBL" id="BGZK01000837">
    <property type="protein sequence ID" value="GBP62279.1"/>
    <property type="molecule type" value="Genomic_DNA"/>
</dbReference>
<organism evidence="2 3">
    <name type="scientific">Eumeta variegata</name>
    <name type="common">Bagworm moth</name>
    <name type="synonym">Eumeta japonica</name>
    <dbReference type="NCBI Taxonomy" id="151549"/>
    <lineage>
        <taxon>Eukaryota</taxon>
        <taxon>Metazoa</taxon>
        <taxon>Ecdysozoa</taxon>
        <taxon>Arthropoda</taxon>
        <taxon>Hexapoda</taxon>
        <taxon>Insecta</taxon>
        <taxon>Pterygota</taxon>
        <taxon>Neoptera</taxon>
        <taxon>Endopterygota</taxon>
        <taxon>Lepidoptera</taxon>
        <taxon>Glossata</taxon>
        <taxon>Ditrysia</taxon>
        <taxon>Tineoidea</taxon>
        <taxon>Psychidae</taxon>
        <taxon>Oiketicinae</taxon>
        <taxon>Eumeta</taxon>
    </lineage>
</organism>
<protein>
    <submittedName>
        <fullName evidence="2">Uncharacterized protein</fullName>
    </submittedName>
</protein>
<proteinExistence type="predicted"/>
<keyword evidence="3" id="KW-1185">Reference proteome</keyword>
<accession>A0A4C1XIZ8</accession>
<evidence type="ECO:0000313" key="2">
    <source>
        <dbReference type="EMBL" id="GBP62279.1"/>
    </source>
</evidence>
<evidence type="ECO:0000313" key="3">
    <source>
        <dbReference type="Proteomes" id="UP000299102"/>
    </source>
</evidence>
<dbReference type="AlphaFoldDB" id="A0A4C1XIZ8"/>
<evidence type="ECO:0000256" key="1">
    <source>
        <dbReference type="SAM" id="MobiDB-lite"/>
    </source>
</evidence>
<dbReference type="Proteomes" id="UP000299102">
    <property type="component" value="Unassembled WGS sequence"/>
</dbReference>
<gene>
    <name evidence="2" type="ORF">EVAR_8618_1</name>
</gene>
<dbReference type="OrthoDB" id="6931295at2759"/>
<comment type="caution">
    <text evidence="2">The sequence shown here is derived from an EMBL/GenBank/DDBJ whole genome shotgun (WGS) entry which is preliminary data.</text>
</comment>
<sequence length="151" mass="16189">MDDTPDDTGHPPTNVLPSFLAPSSPASFISVSDATTMSYSDDEISEKRIETSPSAGSVFHPGSFKKILQSANVKDIVNGSVKRIGKNWIALSFLNPTAANEFLCNPLLILKGLRAFIPSFNVTHLGLVLGVPFDWSPEKILGYIVVPEGCG</sequence>